<keyword evidence="4" id="KW-0548">Nucleotidyltransferase</keyword>
<dbReference type="PROSITE" id="PS50887">
    <property type="entry name" value="GGDEF"/>
    <property type="match status" value="1"/>
</dbReference>
<feature type="domain" description="GGDEF" evidence="3">
    <location>
        <begin position="255"/>
        <end position="388"/>
    </location>
</feature>
<dbReference type="SUPFAM" id="SSF55073">
    <property type="entry name" value="Nucleotide cyclase"/>
    <property type="match status" value="1"/>
</dbReference>
<evidence type="ECO:0000259" key="3">
    <source>
        <dbReference type="PROSITE" id="PS50887"/>
    </source>
</evidence>
<sequence>MSAQPYFDAVTLAQAMAIFNAYSVVVWLVLGELFRISPQACRAMALGHALRLVTVLVGPLLLAAPVLGSLVFAWLSIGSTLALVIAWQRILQVRKGRRLPWAVAGLAAVVVLVSGIVGRGDVARLAAGLCLVILTADACVQLRRTLWRRLPLGVSLGLALPFVGWAVYGLVRSAAFYVPAWGEHFMQQGQPTALTIALSWLLHAGVSLSVLILLLWRLVSRVQTLVRLDGLTGALSRRAFESALLTALAWLRRGRPFALVMIDIDFFKRINDQHGHAVGDAALKHCVRLWRSSLRESDQLARIGGEEFCVVLPGADLTLAASIAERMRSRLAQTPLRWKGLSIPITASFGVALPATGDETGDATLARVDAELYRAKAAGRNCVCVAGEPAQAAEAGGSGPALPEGAA</sequence>
<dbReference type="InterPro" id="IPR043128">
    <property type="entry name" value="Rev_trsase/Diguanyl_cyclase"/>
</dbReference>
<dbReference type="EMBL" id="JBDPZD010000002">
    <property type="protein sequence ID" value="MEO3691955.1"/>
    <property type="molecule type" value="Genomic_DNA"/>
</dbReference>
<feature type="transmembrane region" description="Helical" evidence="2">
    <location>
        <begin position="152"/>
        <end position="171"/>
    </location>
</feature>
<dbReference type="PANTHER" id="PTHR45138:SF24">
    <property type="entry name" value="DIGUANYLATE CYCLASE DGCC-RELATED"/>
    <property type="match status" value="1"/>
</dbReference>
<keyword evidence="2" id="KW-1133">Transmembrane helix</keyword>
<feature type="transmembrane region" description="Helical" evidence="2">
    <location>
        <begin position="70"/>
        <end position="87"/>
    </location>
</feature>
<feature type="transmembrane region" description="Helical" evidence="2">
    <location>
        <begin position="123"/>
        <end position="140"/>
    </location>
</feature>
<evidence type="ECO:0000313" key="5">
    <source>
        <dbReference type="Proteomes" id="UP001495147"/>
    </source>
</evidence>
<dbReference type="InterPro" id="IPR000160">
    <property type="entry name" value="GGDEF_dom"/>
</dbReference>
<dbReference type="SMART" id="SM00267">
    <property type="entry name" value="GGDEF"/>
    <property type="match status" value="1"/>
</dbReference>
<evidence type="ECO:0000313" key="4">
    <source>
        <dbReference type="EMBL" id="MEO3691955.1"/>
    </source>
</evidence>
<feature type="transmembrane region" description="Helical" evidence="2">
    <location>
        <begin position="43"/>
        <end position="64"/>
    </location>
</feature>
<dbReference type="InterPro" id="IPR050469">
    <property type="entry name" value="Diguanylate_Cyclase"/>
</dbReference>
<name>A0ABV0G2M6_9BURK</name>
<dbReference type="InterPro" id="IPR029787">
    <property type="entry name" value="Nucleotide_cyclase"/>
</dbReference>
<dbReference type="PANTHER" id="PTHR45138">
    <property type="entry name" value="REGULATORY COMPONENTS OF SENSORY TRANSDUCTION SYSTEM"/>
    <property type="match status" value="1"/>
</dbReference>
<keyword evidence="4" id="KW-0808">Transferase</keyword>
<dbReference type="Pfam" id="PF00990">
    <property type="entry name" value="GGDEF"/>
    <property type="match status" value="1"/>
</dbReference>
<dbReference type="NCBIfam" id="TIGR00254">
    <property type="entry name" value="GGDEF"/>
    <property type="match status" value="1"/>
</dbReference>
<gene>
    <name evidence="4" type="ORF">ABDJ85_10780</name>
</gene>
<dbReference type="Gene3D" id="3.30.70.270">
    <property type="match status" value="1"/>
</dbReference>
<feature type="transmembrane region" description="Helical" evidence="2">
    <location>
        <begin position="191"/>
        <end position="216"/>
    </location>
</feature>
<protein>
    <recommendedName>
        <fullName evidence="1">diguanylate cyclase</fullName>
        <ecNumber evidence="1">2.7.7.65</ecNumber>
    </recommendedName>
</protein>
<evidence type="ECO:0000256" key="1">
    <source>
        <dbReference type="ARBA" id="ARBA00012528"/>
    </source>
</evidence>
<feature type="transmembrane region" description="Helical" evidence="2">
    <location>
        <begin position="99"/>
        <end position="117"/>
    </location>
</feature>
<comment type="caution">
    <text evidence="4">The sequence shown here is derived from an EMBL/GenBank/DDBJ whole genome shotgun (WGS) entry which is preliminary data.</text>
</comment>
<organism evidence="4 5">
    <name type="scientific">Roseateles paludis</name>
    <dbReference type="NCBI Taxonomy" id="3145238"/>
    <lineage>
        <taxon>Bacteria</taxon>
        <taxon>Pseudomonadati</taxon>
        <taxon>Pseudomonadota</taxon>
        <taxon>Betaproteobacteria</taxon>
        <taxon>Burkholderiales</taxon>
        <taxon>Sphaerotilaceae</taxon>
        <taxon>Roseateles</taxon>
    </lineage>
</organism>
<proteinExistence type="predicted"/>
<dbReference type="RefSeq" id="WP_347704762.1">
    <property type="nucleotide sequence ID" value="NZ_JBDPZD010000002.1"/>
</dbReference>
<dbReference type="GO" id="GO:0052621">
    <property type="term" value="F:diguanylate cyclase activity"/>
    <property type="evidence" value="ECO:0007669"/>
    <property type="project" value="UniProtKB-EC"/>
</dbReference>
<evidence type="ECO:0000256" key="2">
    <source>
        <dbReference type="SAM" id="Phobius"/>
    </source>
</evidence>
<dbReference type="Proteomes" id="UP001495147">
    <property type="component" value="Unassembled WGS sequence"/>
</dbReference>
<dbReference type="EC" id="2.7.7.65" evidence="1"/>
<keyword evidence="5" id="KW-1185">Reference proteome</keyword>
<reference evidence="4 5" key="1">
    <citation type="submission" date="2024-05" db="EMBL/GenBank/DDBJ databases">
        <title>Roseateles sp. DJS-2-20 16S ribosomal RNA gene Genome sequencing and assembly.</title>
        <authorList>
            <person name="Woo H."/>
        </authorList>
    </citation>
    <scope>NUCLEOTIDE SEQUENCE [LARGE SCALE GENOMIC DNA]</scope>
    <source>
        <strain evidence="4 5">DJS-2-20</strain>
    </source>
</reference>
<keyword evidence="2" id="KW-0472">Membrane</keyword>
<dbReference type="CDD" id="cd01949">
    <property type="entry name" value="GGDEF"/>
    <property type="match status" value="1"/>
</dbReference>
<accession>A0ABV0G2M6</accession>
<keyword evidence="2" id="KW-0812">Transmembrane</keyword>
<feature type="transmembrane region" description="Helical" evidence="2">
    <location>
        <begin position="12"/>
        <end position="31"/>
    </location>
</feature>